<comment type="caution">
    <text evidence="10">The sequence shown here is derived from an EMBL/GenBank/DDBJ whole genome shotgun (WGS) entry which is preliminary data.</text>
</comment>
<keyword evidence="11" id="KW-1185">Reference proteome</keyword>
<feature type="domain" description="ABC3 transporter permease C-terminal" evidence="8">
    <location>
        <begin position="266"/>
        <end position="398"/>
    </location>
</feature>
<dbReference type="PANTHER" id="PTHR30489">
    <property type="entry name" value="LIPOPROTEIN-RELEASING SYSTEM TRANSMEMBRANE PROTEIN LOLE"/>
    <property type="match status" value="1"/>
</dbReference>
<dbReference type="PANTHER" id="PTHR30489:SF0">
    <property type="entry name" value="LIPOPROTEIN-RELEASING SYSTEM TRANSMEMBRANE PROTEIN LOLE"/>
    <property type="match status" value="1"/>
</dbReference>
<comment type="similarity">
    <text evidence="2">Belongs to the ABC-4 integral membrane protein family. LolC/E subfamily.</text>
</comment>
<keyword evidence="4 7" id="KW-0812">Transmembrane</keyword>
<dbReference type="InterPro" id="IPR025857">
    <property type="entry name" value="MacB_PCD"/>
</dbReference>
<keyword evidence="5 7" id="KW-1133">Transmembrane helix</keyword>
<reference evidence="10" key="1">
    <citation type="submission" date="2023-06" db="EMBL/GenBank/DDBJ databases">
        <title>Genomic of Parafulvivirga corallium.</title>
        <authorList>
            <person name="Wang G."/>
        </authorList>
    </citation>
    <scope>NUCLEOTIDE SEQUENCE</scope>
    <source>
        <strain evidence="10">BMA10</strain>
    </source>
</reference>
<evidence type="ECO:0000256" key="7">
    <source>
        <dbReference type="SAM" id="Phobius"/>
    </source>
</evidence>
<feature type="transmembrane region" description="Helical" evidence="7">
    <location>
        <begin position="264"/>
        <end position="288"/>
    </location>
</feature>
<sequence>MLFIIAWKNIWRNKTRSLVVIISVMLGLWMGAFLLSYIFGMIDQRLKDAIGNEISHLQIHHPKHSDDHDPQYFIPKSRQLIADLEKNDSVKILSGRVLVDGMVASPAKSLGARIIGINVKKEDQLTQFAKNIVEGEFLKDSDKNKIIIGRKLADKLKVKLRNKVVLTFQDHEANIVAGAFRIKGIFKSYNSTLENNNLYVTASDLSNLLDISGEIHEIAILLNEADHVDPFVSQLRADYESLSIEGWKELAPELGLMIESLDQYMIIFLTIILLAISFGIVNTMLMAVLERVREIGMLMAIGMNSIRLFMMIFLETLLLVLVASPIGLLLAHFTISYLGEHGMDLSGIYQEGYASYGFKPIIYPKLETVYYLRIMVLVMITAVLASIYPAISAIRLDPVKAIRKI</sequence>
<evidence type="ECO:0000259" key="8">
    <source>
        <dbReference type="Pfam" id="PF02687"/>
    </source>
</evidence>
<evidence type="ECO:0000313" key="10">
    <source>
        <dbReference type="EMBL" id="MDN5203920.1"/>
    </source>
</evidence>
<evidence type="ECO:0000256" key="2">
    <source>
        <dbReference type="ARBA" id="ARBA00005236"/>
    </source>
</evidence>
<organism evidence="10 11">
    <name type="scientific">Splendidivirga corallicola</name>
    <dbReference type="NCBI Taxonomy" id="3051826"/>
    <lineage>
        <taxon>Bacteria</taxon>
        <taxon>Pseudomonadati</taxon>
        <taxon>Bacteroidota</taxon>
        <taxon>Cytophagia</taxon>
        <taxon>Cytophagales</taxon>
        <taxon>Splendidivirgaceae</taxon>
        <taxon>Splendidivirga</taxon>
    </lineage>
</organism>
<keyword evidence="6 7" id="KW-0472">Membrane</keyword>
<dbReference type="InterPro" id="IPR051447">
    <property type="entry name" value="Lipoprotein-release_system"/>
</dbReference>
<gene>
    <name evidence="10" type="ORF">QQ008_21185</name>
</gene>
<evidence type="ECO:0000259" key="9">
    <source>
        <dbReference type="Pfam" id="PF12704"/>
    </source>
</evidence>
<accession>A0ABT8KT33</accession>
<evidence type="ECO:0000256" key="6">
    <source>
        <dbReference type="ARBA" id="ARBA00023136"/>
    </source>
</evidence>
<dbReference type="InterPro" id="IPR003838">
    <property type="entry name" value="ABC3_permease_C"/>
</dbReference>
<dbReference type="Pfam" id="PF02687">
    <property type="entry name" value="FtsX"/>
    <property type="match status" value="1"/>
</dbReference>
<keyword evidence="3" id="KW-1003">Cell membrane</keyword>
<evidence type="ECO:0000256" key="5">
    <source>
        <dbReference type="ARBA" id="ARBA00022989"/>
    </source>
</evidence>
<dbReference type="Pfam" id="PF12704">
    <property type="entry name" value="MacB_PCD"/>
    <property type="match status" value="1"/>
</dbReference>
<dbReference type="Proteomes" id="UP001172082">
    <property type="component" value="Unassembled WGS sequence"/>
</dbReference>
<evidence type="ECO:0000313" key="11">
    <source>
        <dbReference type="Proteomes" id="UP001172082"/>
    </source>
</evidence>
<feature type="domain" description="MacB-like periplasmic core" evidence="9">
    <location>
        <begin position="18"/>
        <end position="237"/>
    </location>
</feature>
<feature type="transmembrane region" description="Helical" evidence="7">
    <location>
        <begin position="370"/>
        <end position="394"/>
    </location>
</feature>
<dbReference type="EMBL" id="JAUJEA010000009">
    <property type="protein sequence ID" value="MDN5203920.1"/>
    <property type="molecule type" value="Genomic_DNA"/>
</dbReference>
<feature type="transmembrane region" description="Helical" evidence="7">
    <location>
        <begin position="308"/>
        <end position="335"/>
    </location>
</feature>
<dbReference type="RefSeq" id="WP_346753944.1">
    <property type="nucleotide sequence ID" value="NZ_JAUJEA010000009.1"/>
</dbReference>
<feature type="transmembrane region" description="Helical" evidence="7">
    <location>
        <begin position="18"/>
        <end position="39"/>
    </location>
</feature>
<comment type="subcellular location">
    <subcellularLocation>
        <location evidence="1">Cell membrane</location>
        <topology evidence="1">Multi-pass membrane protein</topology>
    </subcellularLocation>
</comment>
<evidence type="ECO:0000256" key="3">
    <source>
        <dbReference type="ARBA" id="ARBA00022475"/>
    </source>
</evidence>
<name>A0ABT8KT33_9BACT</name>
<evidence type="ECO:0000256" key="4">
    <source>
        <dbReference type="ARBA" id="ARBA00022692"/>
    </source>
</evidence>
<protein>
    <submittedName>
        <fullName evidence="10">FtsX-like permease family protein</fullName>
    </submittedName>
</protein>
<evidence type="ECO:0000256" key="1">
    <source>
        <dbReference type="ARBA" id="ARBA00004651"/>
    </source>
</evidence>
<proteinExistence type="inferred from homology"/>